<feature type="transmembrane region" description="Helical" evidence="1">
    <location>
        <begin position="1078"/>
        <end position="1101"/>
    </location>
</feature>
<dbReference type="Proteomes" id="UP000594454">
    <property type="component" value="Chromosome 4"/>
</dbReference>
<feature type="transmembrane region" description="Helical" evidence="1">
    <location>
        <begin position="1222"/>
        <end position="1242"/>
    </location>
</feature>
<dbReference type="InParanoid" id="A0A7R8YV92"/>
<protein>
    <recommendedName>
        <fullName evidence="2">Nose resistant-to-fluoxetine protein N-terminal domain-containing protein</fullName>
    </recommendedName>
</protein>
<feature type="transmembrane region" description="Helical" evidence="1">
    <location>
        <begin position="387"/>
        <end position="410"/>
    </location>
</feature>
<dbReference type="PANTHER" id="PTHR11161:SF72">
    <property type="entry name" value="FI21449P1"/>
    <property type="match status" value="1"/>
</dbReference>
<feature type="transmembrane region" description="Helical" evidence="1">
    <location>
        <begin position="933"/>
        <end position="957"/>
    </location>
</feature>
<evidence type="ECO:0000259" key="2">
    <source>
        <dbReference type="SMART" id="SM00703"/>
    </source>
</evidence>
<feature type="transmembrane region" description="Helical" evidence="1">
    <location>
        <begin position="1121"/>
        <end position="1139"/>
    </location>
</feature>
<dbReference type="PANTHER" id="PTHR11161">
    <property type="entry name" value="O-ACYLTRANSFERASE"/>
    <property type="match status" value="1"/>
</dbReference>
<feature type="transmembrane region" description="Helical" evidence="1">
    <location>
        <begin position="318"/>
        <end position="342"/>
    </location>
</feature>
<dbReference type="Pfam" id="PF20146">
    <property type="entry name" value="NRF"/>
    <property type="match status" value="1"/>
</dbReference>
<feature type="transmembrane region" description="Helical" evidence="1">
    <location>
        <begin position="422"/>
        <end position="444"/>
    </location>
</feature>
<feature type="transmembrane region" description="Helical" evidence="1">
    <location>
        <begin position="895"/>
        <end position="913"/>
    </location>
</feature>
<evidence type="ECO:0000313" key="4">
    <source>
        <dbReference type="Proteomes" id="UP000594454"/>
    </source>
</evidence>
<dbReference type="InterPro" id="IPR052728">
    <property type="entry name" value="O2_lipid_transport_reg"/>
</dbReference>
<keyword evidence="1" id="KW-1133">Transmembrane helix</keyword>
<dbReference type="GO" id="GO:0016747">
    <property type="term" value="F:acyltransferase activity, transferring groups other than amino-acyl groups"/>
    <property type="evidence" value="ECO:0007669"/>
    <property type="project" value="InterPro"/>
</dbReference>
<proteinExistence type="predicted"/>
<gene>
    <name evidence="3" type="ORF">HERILL_LOCUS9373</name>
</gene>
<accession>A0A7R8YV92</accession>
<dbReference type="InterPro" id="IPR002656">
    <property type="entry name" value="Acyl_transf_3_dom"/>
</dbReference>
<feature type="transmembrane region" description="Helical" evidence="1">
    <location>
        <begin position="763"/>
        <end position="787"/>
    </location>
</feature>
<feature type="transmembrane region" description="Helical" evidence="1">
    <location>
        <begin position="1151"/>
        <end position="1171"/>
    </location>
</feature>
<feature type="domain" description="Nose resistant-to-fluoxetine protein N-terminal" evidence="2">
    <location>
        <begin position="596"/>
        <end position="751"/>
    </location>
</feature>
<dbReference type="SMART" id="SM00703">
    <property type="entry name" value="NRF"/>
    <property type="match status" value="1"/>
</dbReference>
<feature type="transmembrane region" description="Helical" evidence="1">
    <location>
        <begin position="990"/>
        <end position="1012"/>
    </location>
</feature>
<keyword evidence="1" id="KW-0812">Transmembrane</keyword>
<dbReference type="Pfam" id="PF01757">
    <property type="entry name" value="Acyl_transf_3"/>
    <property type="match status" value="1"/>
</dbReference>
<feature type="transmembrane region" description="Helical" evidence="1">
    <location>
        <begin position="1191"/>
        <end position="1210"/>
    </location>
</feature>
<evidence type="ECO:0000256" key="1">
    <source>
        <dbReference type="SAM" id="Phobius"/>
    </source>
</evidence>
<name>A0A7R8YV92_HERIL</name>
<reference evidence="3 4" key="1">
    <citation type="submission" date="2020-11" db="EMBL/GenBank/DDBJ databases">
        <authorList>
            <person name="Wallbank WR R."/>
            <person name="Pardo Diaz C."/>
            <person name="Kozak K."/>
            <person name="Martin S."/>
            <person name="Jiggins C."/>
            <person name="Moest M."/>
            <person name="Warren A I."/>
            <person name="Generalovic N T."/>
            <person name="Byers J.R.P. K."/>
            <person name="Montejo-Kovacevich G."/>
            <person name="Yen C E."/>
        </authorList>
    </citation>
    <scope>NUCLEOTIDE SEQUENCE [LARGE SCALE GENOMIC DNA]</scope>
</reference>
<feature type="transmembrane region" description="Helical" evidence="1">
    <location>
        <begin position="363"/>
        <end position="381"/>
    </location>
</feature>
<organism evidence="3 4">
    <name type="scientific">Hermetia illucens</name>
    <name type="common">Black soldier fly</name>
    <dbReference type="NCBI Taxonomy" id="343691"/>
    <lineage>
        <taxon>Eukaryota</taxon>
        <taxon>Metazoa</taxon>
        <taxon>Ecdysozoa</taxon>
        <taxon>Arthropoda</taxon>
        <taxon>Hexapoda</taxon>
        <taxon>Insecta</taxon>
        <taxon>Pterygota</taxon>
        <taxon>Neoptera</taxon>
        <taxon>Endopterygota</taxon>
        <taxon>Diptera</taxon>
        <taxon>Brachycera</taxon>
        <taxon>Stratiomyomorpha</taxon>
        <taxon>Stratiomyidae</taxon>
        <taxon>Hermetiinae</taxon>
        <taxon>Hermetia</taxon>
    </lineage>
</organism>
<dbReference type="OrthoDB" id="207378at2759"/>
<feature type="transmembrane region" description="Helical" evidence="1">
    <location>
        <begin position="1051"/>
        <end position="1071"/>
    </location>
</feature>
<feature type="transmembrane region" description="Helical" evidence="1">
    <location>
        <begin position="1254"/>
        <end position="1285"/>
    </location>
</feature>
<evidence type="ECO:0000313" key="3">
    <source>
        <dbReference type="EMBL" id="CAD7086612.1"/>
    </source>
</evidence>
<sequence>MLLVYDSVHYYGGSAFGGNRFRLDTSALCRQLQKEYLNTLHMHWSLKTNTTAVPFPIQLINAKYQVEMSHNYNEVINIQQSICFPKYCDTNDLGQILAPPPIPPNGILNNMTLVGFRTVEGVYNILQESSFYTLISLLTLVLALTLCSHLYELFSEMQQKQEISNEKKNSEVESDSSLPSDLTVDDLECAIEHISKLSNCDKNSLTKVNMHHSAECMTINNMNNNNHVNLVKVKKVKTRNSATISLDIIAGNCEFALDLPSFDHITCVHDKWLNILYIENFFPIVDRCMLWTWFISLEVHFFIAACLVLLLAQIHPKYAGAICTGILIASILATTVVEVDYIPAVKRDVEHELMAFYLIFDKIWVRIPPYLLGMCLGYTLYKAGGKFEMNIFVIVFGWIACVLILAGFGYGFHTVEFRVNPWVRAIISTLGHTIWSMVLFWIVLASISQYGEQQLKSKISSGVRYMIAKFKPSTMSSVERSSPKHSTMATKVTIIGICIFFTICISPHQCRGEIDNGDVDMSRQMQASNISAFLAQLDASKLVLGNSNNGDIEANDETDHILNTNSTKLVRISELLDIFNIEQLATLWNTLDAEISDHCSNDMVDYLNGLKSGKLWAVKMDDASGHYTSGFFYGNNYWMGSLSLCTSIYKTENDDGKVRDIKQNNGLPFSHLIGVNNAVINRHENPPFMPGFYVMKILMNETLLAPNTRTVHVGVCLPSRCSLSDVEKLAVFSQSSIQSREMKILSIRSPTNNGYNIWTDTTFIILMFVSSLVFVLLIIGTIYDIILTRRYKKVLNRSHNDSLAHSETSSGIGCTTYDLTDVVPHDLKKDLTVDIQLPHSINNNNSDEHLASECQDPARVGIVAEIILSFSAITNFNAICDRSVGSDTIPSIHGLRAISMAWVILGHTCIVVFKYSDNMELRKVVEKNFLFQAITNGAFSVDTFFFISGFLVSFIYFRTNAKGKLEKLSKGVSEVTAGTYHFLGLVGYRFVRLTAPYLFVLGVVEVTMKYLATQSVFDPPTMDHVNCPKYWWRNILYINTLFPVEDMCMLWSWYLANDTQFYIIGAIILIVGVRHLKLAASILGTFMISSWVTTAFIAFSNNHMPNTDDPLALFDKIYDKPWTRLGPYLIGMGVGWVLFKTNCKIRMTRLTVVLGWALSTGCLLLLIFGLYNTTLSSFTAAAYSSLSHSAWALSLAWITIACSTGYGGYVNSLLSASCIYPFSRVTYCAYLVHPIVIRGLALNSDAPLHLGTDSMVITFFGLVVCSYVLSFIVSMSFEAPVVTMLKIMSPNRKKRLA</sequence>
<dbReference type="InterPro" id="IPR006621">
    <property type="entry name" value="Nose-resist-to-fluoxetine_N"/>
</dbReference>
<dbReference type="EMBL" id="LR899012">
    <property type="protein sequence ID" value="CAD7086612.1"/>
    <property type="molecule type" value="Genomic_DNA"/>
</dbReference>
<keyword evidence="1" id="KW-0472">Membrane</keyword>
<feature type="transmembrane region" description="Helical" evidence="1">
    <location>
        <begin position="290"/>
        <end position="312"/>
    </location>
</feature>
<keyword evidence="4" id="KW-1185">Reference proteome</keyword>